<dbReference type="RefSeq" id="WP_345713225.1">
    <property type="nucleotide sequence ID" value="NZ_BAABIL010000460.1"/>
</dbReference>
<feature type="domain" description="DNA mimic protein DMP19 C-terminal" evidence="1">
    <location>
        <begin position="25"/>
        <end position="125"/>
    </location>
</feature>
<dbReference type="InterPro" id="IPR025402">
    <property type="entry name" value="DMP19_C"/>
</dbReference>
<proteinExistence type="predicted"/>
<sequence length="141" mass="15225">MTPLLEVLTVRAVHAYEVEDSSALPGLRMLGAVMGLHGIAVNGGLVGGGVENLFSNDRMHAVDDAVEGFRWLGLADVAALVARARDEYQRFRPNGWEDVSAEDASVWDEIDSSFFEIATAERLEAAVSARLQEIAPELPST</sequence>
<organism evidence="2 3">
    <name type="scientific">Kineococcus glutinatus</name>
    <dbReference type="NCBI Taxonomy" id="1070872"/>
    <lineage>
        <taxon>Bacteria</taxon>
        <taxon>Bacillati</taxon>
        <taxon>Actinomycetota</taxon>
        <taxon>Actinomycetes</taxon>
        <taxon>Kineosporiales</taxon>
        <taxon>Kineosporiaceae</taxon>
        <taxon>Kineococcus</taxon>
    </lineage>
</organism>
<evidence type="ECO:0000313" key="3">
    <source>
        <dbReference type="Proteomes" id="UP001501195"/>
    </source>
</evidence>
<accession>A0ABP9I5F2</accession>
<reference evidence="3" key="1">
    <citation type="journal article" date="2019" name="Int. J. Syst. Evol. Microbiol.">
        <title>The Global Catalogue of Microorganisms (GCM) 10K type strain sequencing project: providing services to taxonomists for standard genome sequencing and annotation.</title>
        <authorList>
            <consortium name="The Broad Institute Genomics Platform"/>
            <consortium name="The Broad Institute Genome Sequencing Center for Infectious Disease"/>
            <person name="Wu L."/>
            <person name="Ma J."/>
        </authorList>
    </citation>
    <scope>NUCLEOTIDE SEQUENCE [LARGE SCALE GENOMIC DNA]</scope>
    <source>
        <strain evidence="3">JCM 18126</strain>
    </source>
</reference>
<name>A0ABP9I5F2_9ACTN</name>
<dbReference type="Proteomes" id="UP001501195">
    <property type="component" value="Unassembled WGS sequence"/>
</dbReference>
<comment type="caution">
    <text evidence="2">The sequence shown here is derived from an EMBL/GenBank/DDBJ whole genome shotgun (WGS) entry which is preliminary data.</text>
</comment>
<evidence type="ECO:0000313" key="2">
    <source>
        <dbReference type="EMBL" id="GAA4988416.1"/>
    </source>
</evidence>
<dbReference type="EMBL" id="BAABIL010000460">
    <property type="protein sequence ID" value="GAA4988416.1"/>
    <property type="molecule type" value="Genomic_DNA"/>
</dbReference>
<gene>
    <name evidence="2" type="ORF">GCM10023225_27620</name>
</gene>
<dbReference type="Pfam" id="PF14300">
    <property type="entry name" value="DMP19"/>
    <property type="match status" value="1"/>
</dbReference>
<keyword evidence="3" id="KW-1185">Reference proteome</keyword>
<protein>
    <recommendedName>
        <fullName evidence="1">DNA mimic protein DMP19 C-terminal domain-containing protein</fullName>
    </recommendedName>
</protein>
<evidence type="ECO:0000259" key="1">
    <source>
        <dbReference type="Pfam" id="PF14300"/>
    </source>
</evidence>